<dbReference type="InterPro" id="IPR020974">
    <property type="entry name" value="CPD_dom"/>
</dbReference>
<evidence type="ECO:0000256" key="3">
    <source>
        <dbReference type="ARBA" id="ARBA00004613"/>
    </source>
</evidence>
<keyword evidence="10" id="KW-0677">Repeat</keyword>
<keyword evidence="18" id="KW-0472">Membrane</keyword>
<feature type="compositionally biased region" description="Low complexity" evidence="21">
    <location>
        <begin position="2299"/>
        <end position="2315"/>
    </location>
</feature>
<keyword evidence="7" id="KW-0645">Protease</keyword>
<feature type="compositionally biased region" description="Low complexity" evidence="21">
    <location>
        <begin position="2583"/>
        <end position="2593"/>
    </location>
</feature>
<dbReference type="GO" id="GO:0044164">
    <property type="term" value="C:host cell cytosol"/>
    <property type="evidence" value="ECO:0007669"/>
    <property type="project" value="UniProtKB-SubCell"/>
</dbReference>
<keyword evidence="8" id="KW-0808">Transferase</keyword>
<feature type="compositionally biased region" description="Low complexity" evidence="21">
    <location>
        <begin position="3148"/>
        <end position="3161"/>
    </location>
</feature>
<evidence type="ECO:0000256" key="2">
    <source>
        <dbReference type="ARBA" id="ARBA00004165"/>
    </source>
</evidence>
<keyword evidence="11" id="KW-0378">Hydrolase</keyword>
<keyword evidence="14" id="KW-0460">Magnesium</keyword>
<feature type="compositionally biased region" description="Basic and acidic residues" evidence="21">
    <location>
        <begin position="2607"/>
        <end position="2616"/>
    </location>
</feature>
<dbReference type="Proteomes" id="UP000053096">
    <property type="component" value="Unassembled WGS sequence"/>
</dbReference>
<dbReference type="GO" id="GO:0046872">
    <property type="term" value="F:metal ion binding"/>
    <property type="evidence" value="ECO:0007669"/>
    <property type="project" value="UniProtKB-KW"/>
</dbReference>
<evidence type="ECO:0000256" key="4">
    <source>
        <dbReference type="ARBA" id="ARBA00022511"/>
    </source>
</evidence>
<dbReference type="PROSITE" id="PS51771">
    <property type="entry name" value="CGT_MARTX_CPD"/>
    <property type="match status" value="2"/>
</dbReference>
<dbReference type="RefSeq" id="WP_054471558.1">
    <property type="nucleotide sequence ID" value="NZ_CYTV01000002.1"/>
</dbReference>
<keyword evidence="19" id="KW-1035">Host cytoplasm</keyword>
<evidence type="ECO:0000256" key="17">
    <source>
        <dbReference type="ARBA" id="ARBA00023121"/>
    </source>
</evidence>
<evidence type="ECO:0000256" key="10">
    <source>
        <dbReference type="ARBA" id="ARBA00022737"/>
    </source>
</evidence>
<dbReference type="Pfam" id="PF13332">
    <property type="entry name" value="Fil_haemagg_2"/>
    <property type="match status" value="1"/>
</dbReference>
<dbReference type="Pfam" id="PF05860">
    <property type="entry name" value="TPS"/>
    <property type="match status" value="1"/>
</dbReference>
<dbReference type="NCBIfam" id="TIGR01901">
    <property type="entry name" value="adhes_NPXG"/>
    <property type="match status" value="1"/>
</dbReference>
<evidence type="ECO:0000256" key="7">
    <source>
        <dbReference type="ARBA" id="ARBA00022670"/>
    </source>
</evidence>
<sequence>MNQHCYRLRRHRRTGQLIPVADIHRGTTRDKPPRRAARRLLRLAGMLTALPALADIRPADPQVSVIAAANGVPIVNIAPPDSRGLSHNRFQSFDVSRPGAVLNNRSSDGRSQLAGHILRNPGLDAQATSILAEVTSAGPASRLAGTLEVAGQRAALIIANPNGISVDGLSTLNTSALTLSTGAMRDGPTLYTRQGRITVEAGGVNTDGLQSFDLVAQAMQINGPIGPVNTGVPAVIGLHAGRSQHRLNDGRIRPEAAASPGVAISAGALGAMYGASITLQATDSGAGVRLQGALRTPGDIRIGADGSVALADSAARGNTLITSGSEMRLGAGSGAVLTGAALTLRTRGHLDIAGDALANTLDLRAASLSLSALVDVQGHASGQPAAAITLAGDYRATASGGLRLRQGDAQIQAATIDNQGLIATSAGGLALSAGADLRNQGLIDAMGALSVTAHGAVHNRGALQGDALTVKADGLRNSGLLLAARQSLGIDLRLSLDNEGEIAAAGALDLRARSARNAAQGLLSAHTLTVDLQNLHNAGRIQARAGLALSADLVNGGDIAAGGRAILQSAMLANTGTITAGTHLVVEGKTIDNAGALQAGEVLQLQAQTVGNSGQLTAGTLVLDAKQLRNTGGMRTGADLFLTADLVNGGDIAAGGRAILQSAMLANTGTITAGTHLVVEGKTIDNAGALQAGEVLQLQAQTVDNQAAASLSAGTLTITSGQLHNAGAMQARDDVFLAATEGLRNTGNAAAGARLFVKSEAVVNSGTLQGQDLSLAATEKLANTGAMTATENLSIETADYRNDGGIAAQAVWIKSGAGLRINGNAPRAAQQLTLIAPDIHLHSALNSSASLFLQADTIENHASLTSAGSITLLAQGDIRNHDGALMWAGAHLGLKSRSLFNGHRSLIHAEAAMAIQASQQLRNDGGRIESGLTMFIDTPRLENLSRFSGTVRMDPNQGSHTSNMQYAQAHAGRSVTLTLPGFRPGVAVSSLSVEQGVIHAGQDMNINLGETADANGTVLNQGSLTADGMQRLRAKVSNRSQAYRMPLADYFRQVRGTQLWAVDSLAALSPLRQDFPTLYALLDHMFSHHDDASGWSRIFGLYYYKHSWLGNALAQADLDDVPDLARALGLVLGGDWRGQTEAQRSQRWAAFKAGQGVQDLPFYPALQTVMGGRLGTQLQGRVDNGENVDKTLPPAVDTALQQALEDARKHWDRPPPAPPAAPDAPADAPADAAAPETAAAPPPAPKIVVTIDGVTHHFEDEAQHQAFLKAHEARKQAEADAKKKAEAAARRQAAQRRQTYADNHERDVLEALRATLSNPRVFDRGAARGTLPTPYYETRVAFVDQARFYGSAYFFAQIGYTPDKGIYVSGDNYFDSTLIRREAERLMGAQRLRRIYQDGGLVRQLMDQAASAHRELGLVVGQPPTAEQQARLRDDIVWYVWQVIDGQHVLMPKVYLSETTLQASAAQRAAGGAAIVSAGDIVLDADTIAQKNALIQGGKVYLRAELDATVVNDDGVLGGVQADGQLFAQGRDLYIKGGLLSGQDVVLDARRDLDIITGAKTTNAGYQRDENSAIRGARSLVLRAGDKLRTLGASLSGDLVALTAKRVQLGEIRELSGQFAQDAKIGSLTYSLDTQASTQDQGKGTALRAAQLLIDVETDMAIMGGDIQAGQTAGKIGGHLLAAASASRRVAWQTHDSMQFVASGRAGAGGQEASFSVGTESPLQTQAGDGQMSGAELKAGFQIAQRALRESATTHRNTQLNLGDGKLAVGGIFDLGGADINADRALASAAYDGGLDITAGRIESHKYIDTYERDETGWSLFLGSKSTARSSLLDVATHAGVTAQQAAQGREVDPALTAAQVAGDLANLALNDTVESASGLGAEFSYDWASERRTAENAQKIGGSIRMRTLAGDLRLVGANFSGGKHVALQSAGDLTLAAAKASETLHSEQHGISLYGNATASCNAFQGACGAGLNATLSGSHNVTDSESLTHTHSHIGARQLDLKTAKDLRLLGARVEAEALARVAVDGKLFVQTLQDIHHSTTNGGDWTVSEGAAVNNRTIGTITANSGATARHEHDHSALSSQIAGIKASGPLFMTVKGDADLIGGAITASGPGSAVDISGKLSAREVRDYRDHDGGYAGGSVGISASTSMPNGSLSGGRIAGEQHASTLRATLDVGQARGLGSLRAADITGALNQDADKIREVQTDRQWAQNDISITISKLDAGGKKARQRREQGRLDGPLATDFKGGKFGHVSAPAATDEQTQAPGLTIKGYKGRIDVTPQGRKIPVEAGGLGRSDSSSSSSGSDDASSASDSDEAFDAMLAAQRQQRQRAQVLRQTLALLPGLDPAIAGQYTDNYLGIAHMPQAQALSTRETIALMHYTHASRDVNPALRGQAPREPARDLIATIDAATQKLIDAGFTNPGMVHRGQWAAPLEQIEEGGIYQESAMMSTSENVRTARDYLKPEEGRPALLHIAAQGARITALAGLDNPVFDSIQEVLIPRQTPLRLRLKAVDDQGVLRAVLEDAQAQARPDSGAVDALLDWPLRSPEGPRLPAPQTLRRHSADAPDLATLLALQSLQASPQAAQAPHAAVKRQASDPGEGPAPKEGRADRYGKRTIVLAGDDAQARQAAERLADKHPGNSELQQWLLSGERKVLRPAPQTASGPEKIQIVGHGGQRAGMPTIGGHTPAQLADALALAPLPPGSKLTLVSCDSGACPGQDARSQLERLLPQAQVKGYAGGMDVDEAGRKTRVDSGGLGNAGDPRPAPLPVRNPSLQAPAEPDQVFQLEQAEDLTYRLRPRAGSALPAPAPDGAFLFVVPTDAPDCVLCGASRGSRAALQDPQLGIDGHTSISQRKPVLYAGTFTLDAGRLQSWNNDSGHYLPPAALRQRNFSPRLWRLLPEERFIDFQKLNINEQSLLQAERGYETLGVGRPSTPPMPPGARALPPAPAADPLAAYLARPAQRERFDRLRQPGGDLWHFDWTGDPDQLPGTHEIFHRPGGGEAFNRFRNSFSPDTWVMQHNERPVKDAGYYATDAVLAQYAIVSQRQGFYGALPDRIVRHHITNLGALDLLNRPGGGRDLRGFLADTQNGRHTQRILDALGMQAQDMHWNPKTADLTVQVGRSPHAETPLVPWTSPGRPGGEAGTPAAEPPAAAEPPSRYDFRIVGYQEDDARGAEAARRLFAKHPGNAMLVRFDEAGDFMVEQRSPEKPAGLAKLQLVGHRRDGQGPNLGGADGRLLAEQVRALDDAYGSWLEFGKITLVGCNTGACPGSGLHEAFRRALPYTLRHRTVGYDGLIDVTPDGRKVPVTEGGLGPKRPAARPTAKTARPPAAGTAGARPAATGTRPPATGTRPTAAGTRPAAAGARPKTAKPAAKPAAKTAKAEAPADVLAGYLADPSNKQRFDFVLSEEMSNLDLSDHPYYQVEGMHTIKTQDKGPEHYYANTFTPDTWTLLPPSQRPRHEKRYNTSDVILAQYLTAARESSFEDRRPDKLVFMLDTRDRATPFRTVEGDVDTDRFLEGTRAGKQAQRLLEALDLTIDQSRFDPLIDRLVLQVSARPGASTTDILSRHLAQPERRQAMDLLQQAFITQRQDQGRAAEPVGGTYVLSDLPPDQPINVFVNSFSPDRWLMHQNWRQNAQRPYFANDVVLAQYSIAAKAHGYYGRLPSTIVRDNIVNETSLEFFATAGARPDLQGFLTKTPNGKHTQRILDGLGMYATGLQWLPEDRQAIISVRPKDAPAKPKAAPVKPKDAPAKAPSHRPAARQ</sequence>
<comment type="subcellular location">
    <subcellularLocation>
        <location evidence="2">Host cell membrane</location>
    </subcellularLocation>
    <subcellularLocation>
        <location evidence="20">Host cytoplasm</location>
        <location evidence="20">Host cytosol</location>
    </subcellularLocation>
    <subcellularLocation>
        <location evidence="3">Secreted</location>
    </subcellularLocation>
</comment>
<evidence type="ECO:0000256" key="12">
    <source>
        <dbReference type="ARBA" id="ARBA00022807"/>
    </source>
</evidence>
<dbReference type="InterPro" id="IPR038383">
    <property type="entry name" value="CPD_dom_sf"/>
</dbReference>
<dbReference type="PANTHER" id="PTHR48125:SF10">
    <property type="entry name" value="OS12G0136300 PROTEIN"/>
    <property type="match status" value="1"/>
</dbReference>
<reference evidence="23 24" key="1">
    <citation type="submission" date="2015-09" db="EMBL/GenBank/DDBJ databases">
        <authorList>
            <person name="Jackson K.R."/>
            <person name="Lunt B.L."/>
            <person name="Fisher J.N.B."/>
            <person name="Gardner A.V."/>
            <person name="Bailey M.E."/>
            <person name="Deus L.M."/>
            <person name="Earl A.S."/>
            <person name="Gibby P.D."/>
            <person name="Hartmann K.A."/>
            <person name="Liu J.E."/>
            <person name="Manci A.M."/>
            <person name="Nielsen D.A."/>
            <person name="Solomon M.B."/>
            <person name="Breakwell D.P."/>
            <person name="Burnett S.H."/>
            <person name="Grose J.H."/>
        </authorList>
    </citation>
    <scope>NUCLEOTIDE SEQUENCE [LARGE SCALE GENOMIC DNA]</scope>
    <source>
        <strain evidence="23 24">2789STDY5608636</strain>
    </source>
</reference>
<protein>
    <submittedName>
        <fullName evidence="23">Filamentous hemagglutinin</fullName>
    </submittedName>
</protein>
<dbReference type="InterPro" id="IPR012334">
    <property type="entry name" value="Pectin_lyas_fold"/>
</dbReference>
<dbReference type="Gene3D" id="3.90.176.10">
    <property type="entry name" value="Toxin ADP-ribosyltransferase, Chain A, domain 1"/>
    <property type="match status" value="1"/>
</dbReference>
<evidence type="ECO:0000256" key="6">
    <source>
        <dbReference type="ARBA" id="ARBA00022656"/>
    </source>
</evidence>
<evidence type="ECO:0000256" key="1">
    <source>
        <dbReference type="ARBA" id="ARBA00001946"/>
    </source>
</evidence>
<evidence type="ECO:0000256" key="21">
    <source>
        <dbReference type="SAM" id="MobiDB-lite"/>
    </source>
</evidence>
<dbReference type="InterPro" id="IPR011050">
    <property type="entry name" value="Pectin_lyase_fold/virulence"/>
</dbReference>
<evidence type="ECO:0000256" key="19">
    <source>
        <dbReference type="ARBA" id="ARBA00023200"/>
    </source>
</evidence>
<keyword evidence="12" id="KW-0788">Thiol protease</keyword>
<dbReference type="GO" id="GO:0005576">
    <property type="term" value="C:extracellular region"/>
    <property type="evidence" value="ECO:0007669"/>
    <property type="project" value="UniProtKB-SubCell"/>
</dbReference>
<dbReference type="OrthoDB" id="8642089at2"/>
<feature type="region of interest" description="Disordered" evidence="21">
    <location>
        <begin position="3307"/>
        <end position="3384"/>
    </location>
</feature>
<keyword evidence="6" id="KW-0800">Toxin</keyword>
<dbReference type="InterPro" id="IPR010069">
    <property type="entry name" value="CdiA_FHA1_rpt"/>
</dbReference>
<evidence type="ECO:0000256" key="9">
    <source>
        <dbReference type="ARBA" id="ARBA00022723"/>
    </source>
</evidence>
<dbReference type="PANTHER" id="PTHR48125">
    <property type="entry name" value="LP07818P1"/>
    <property type="match status" value="1"/>
</dbReference>
<keyword evidence="13" id="KW-0068">Autocatalytic cleavage</keyword>
<feature type="domain" description="Peptidase C80" evidence="22">
    <location>
        <begin position="3155"/>
        <end position="3331"/>
    </location>
</feature>
<feature type="region of interest" description="Disordered" evidence="21">
    <location>
        <begin position="3130"/>
        <end position="3161"/>
    </location>
</feature>
<feature type="compositionally biased region" description="Low complexity" evidence="21">
    <location>
        <begin position="1223"/>
        <end position="1239"/>
    </location>
</feature>
<feature type="compositionally biased region" description="Basic and acidic residues" evidence="21">
    <location>
        <begin position="1277"/>
        <end position="1289"/>
    </location>
</feature>
<feature type="region of interest" description="Disordered" evidence="21">
    <location>
        <begin position="2748"/>
        <end position="2780"/>
    </location>
</feature>
<feature type="domain" description="Peptidase C80" evidence="22">
    <location>
        <begin position="2607"/>
        <end position="2774"/>
    </location>
</feature>
<evidence type="ECO:0000256" key="14">
    <source>
        <dbReference type="ARBA" id="ARBA00022842"/>
    </source>
</evidence>
<gene>
    <name evidence="23" type="primary">fhaB_2</name>
    <name evidence="23" type="ORF">ERS370011_00937</name>
</gene>
<dbReference type="GO" id="GO:0008289">
    <property type="term" value="F:lipid binding"/>
    <property type="evidence" value="ECO:0007669"/>
    <property type="project" value="UniProtKB-KW"/>
</dbReference>
<evidence type="ECO:0000313" key="23">
    <source>
        <dbReference type="EMBL" id="CUI52049.1"/>
    </source>
</evidence>
<feature type="region of interest" description="Disordered" evidence="21">
    <location>
        <begin position="1277"/>
        <end position="1302"/>
    </location>
</feature>
<evidence type="ECO:0000256" key="13">
    <source>
        <dbReference type="ARBA" id="ARBA00022813"/>
    </source>
</evidence>
<keyword evidence="15" id="KW-1043">Host membrane</keyword>
<evidence type="ECO:0000256" key="20">
    <source>
        <dbReference type="ARBA" id="ARBA00023586"/>
    </source>
</evidence>
<keyword evidence="17" id="KW-0446">Lipid-binding</keyword>
<evidence type="ECO:0000259" key="22">
    <source>
        <dbReference type="PROSITE" id="PS51771"/>
    </source>
</evidence>
<dbReference type="Gene3D" id="2.160.20.10">
    <property type="entry name" value="Single-stranded right-handed beta-helix, Pectin lyase-like"/>
    <property type="match status" value="1"/>
</dbReference>
<dbReference type="NCBIfam" id="TIGR01731">
    <property type="entry name" value="fil_hemag_20aa"/>
    <property type="match status" value="10"/>
</dbReference>
<dbReference type="EMBL" id="CYTV01000002">
    <property type="protein sequence ID" value="CUI52049.1"/>
    <property type="molecule type" value="Genomic_DNA"/>
</dbReference>
<dbReference type="Gene3D" id="3.40.50.11050">
    <property type="match status" value="2"/>
</dbReference>
<evidence type="ECO:0000256" key="18">
    <source>
        <dbReference type="ARBA" id="ARBA00023136"/>
    </source>
</evidence>
<name>A0A0M7DG29_9BORD</name>
<dbReference type="PROSITE" id="PS51996">
    <property type="entry name" value="TR_MART"/>
    <property type="match status" value="1"/>
</dbReference>
<dbReference type="GO" id="GO:0020002">
    <property type="term" value="C:host cell plasma membrane"/>
    <property type="evidence" value="ECO:0007669"/>
    <property type="project" value="UniProtKB-SubCell"/>
</dbReference>
<dbReference type="SMART" id="SM00912">
    <property type="entry name" value="Haemagg_act"/>
    <property type="match status" value="1"/>
</dbReference>
<dbReference type="SUPFAM" id="SSF51126">
    <property type="entry name" value="Pectin lyase-like"/>
    <property type="match status" value="1"/>
</dbReference>
<feature type="compositionally biased region" description="Low complexity" evidence="21">
    <location>
        <begin position="3318"/>
        <end position="3384"/>
    </location>
</feature>
<keyword evidence="9" id="KW-0479">Metal-binding</keyword>
<evidence type="ECO:0000313" key="24">
    <source>
        <dbReference type="Proteomes" id="UP000053096"/>
    </source>
</evidence>
<feature type="region of interest" description="Disordered" evidence="21">
    <location>
        <begin position="2583"/>
        <end position="2616"/>
    </location>
</feature>
<keyword evidence="16" id="KW-0843">Virulence</keyword>
<feature type="region of interest" description="Disordered" evidence="21">
    <location>
        <begin position="1206"/>
        <end position="1244"/>
    </location>
</feature>
<keyword evidence="4" id="KW-1032">Host cell membrane</keyword>
<dbReference type="CDD" id="cd20503">
    <property type="entry name" value="C80_adhesin-like"/>
    <property type="match status" value="2"/>
</dbReference>
<feature type="region of interest" description="Disordered" evidence="21">
    <location>
        <begin position="2227"/>
        <end position="2318"/>
    </location>
</feature>
<comment type="cofactor">
    <cofactor evidence="1">
        <name>Mg(2+)</name>
        <dbReference type="ChEBI" id="CHEBI:18420"/>
    </cofactor>
</comment>
<organism evidence="23 24">
    <name type="scientific">Bordetella pseudohinzii</name>
    <dbReference type="NCBI Taxonomy" id="1331258"/>
    <lineage>
        <taxon>Bacteria</taxon>
        <taxon>Pseudomonadati</taxon>
        <taxon>Pseudomonadota</taxon>
        <taxon>Betaproteobacteria</taxon>
        <taxon>Burkholderiales</taxon>
        <taxon>Alcaligenaceae</taxon>
        <taxon>Bordetella</taxon>
    </lineage>
</organism>
<evidence type="ECO:0000256" key="15">
    <source>
        <dbReference type="ARBA" id="ARBA00022870"/>
    </source>
</evidence>
<dbReference type="SUPFAM" id="SSF56399">
    <property type="entry name" value="ADP-ribosylation"/>
    <property type="match status" value="1"/>
</dbReference>
<dbReference type="GO" id="GO:0090729">
    <property type="term" value="F:toxin activity"/>
    <property type="evidence" value="ECO:0007669"/>
    <property type="project" value="UniProtKB-KW"/>
</dbReference>
<dbReference type="InterPro" id="IPR025157">
    <property type="entry name" value="Hemagglutinin_rpt"/>
</dbReference>
<dbReference type="GO" id="GO:0016740">
    <property type="term" value="F:transferase activity"/>
    <property type="evidence" value="ECO:0007669"/>
    <property type="project" value="UniProtKB-KW"/>
</dbReference>
<dbReference type="Pfam" id="PF11713">
    <property type="entry name" value="Peptidase_C80"/>
    <property type="match status" value="2"/>
</dbReference>
<keyword evidence="5" id="KW-0964">Secreted</keyword>
<evidence type="ECO:0000256" key="5">
    <source>
        <dbReference type="ARBA" id="ARBA00022525"/>
    </source>
</evidence>
<feature type="region of interest" description="Disordered" evidence="21">
    <location>
        <begin position="3735"/>
        <end position="3766"/>
    </location>
</feature>
<evidence type="ECO:0000256" key="16">
    <source>
        <dbReference type="ARBA" id="ARBA00023026"/>
    </source>
</evidence>
<accession>A0A0M7DG29</accession>
<proteinExistence type="predicted"/>
<evidence type="ECO:0000256" key="11">
    <source>
        <dbReference type="ARBA" id="ARBA00022801"/>
    </source>
</evidence>
<dbReference type="GO" id="GO:0008234">
    <property type="term" value="F:cysteine-type peptidase activity"/>
    <property type="evidence" value="ECO:0007669"/>
    <property type="project" value="UniProtKB-KW"/>
</dbReference>
<dbReference type="InterPro" id="IPR008638">
    <property type="entry name" value="FhaB/CdiA-like_TPS"/>
</dbReference>
<evidence type="ECO:0000256" key="8">
    <source>
        <dbReference type="ARBA" id="ARBA00022679"/>
    </source>
</evidence>
<dbReference type="GO" id="GO:0006508">
    <property type="term" value="P:proteolysis"/>
    <property type="evidence" value="ECO:0007669"/>
    <property type="project" value="UniProtKB-KW"/>
</dbReference>